<dbReference type="EMBL" id="LGGW01000175">
    <property type="protein sequence ID" value="KUK86060.1"/>
    <property type="molecule type" value="Genomic_DNA"/>
</dbReference>
<dbReference type="PATRIC" id="fig|1236046.5.peg.1456"/>
<dbReference type="InterPro" id="IPR050483">
    <property type="entry name" value="CoA-transferase_III_domain"/>
</dbReference>
<sequence length="109" mass="12054">MEIISEQLKKKGSEEWLSAFEKLDIPSGKINDVSDLFEDEQIKAREMIVEVSHRSGIVKMPGVPIKFSETPASISGPAPLLGEHNNEIYIGMLGISDQEMDALRENGVI</sequence>
<dbReference type="Proteomes" id="UP000055014">
    <property type="component" value="Unassembled WGS sequence"/>
</dbReference>
<proteinExistence type="predicted"/>
<accession>A0A101HZX9</accession>
<dbReference type="PANTHER" id="PTHR48207">
    <property type="entry name" value="SUCCINATE--HYDROXYMETHYLGLUTARATE COA-TRANSFERASE"/>
    <property type="match status" value="1"/>
</dbReference>
<evidence type="ECO:0008006" key="4">
    <source>
        <dbReference type="Google" id="ProtNLM"/>
    </source>
</evidence>
<gene>
    <name evidence="2" type="ORF">XE02_1414</name>
</gene>
<evidence type="ECO:0000313" key="3">
    <source>
        <dbReference type="Proteomes" id="UP000055014"/>
    </source>
</evidence>
<comment type="caution">
    <text evidence="2">The sequence shown here is derived from an EMBL/GenBank/DDBJ whole genome shotgun (WGS) entry which is preliminary data.</text>
</comment>
<dbReference type="Gene3D" id="3.40.50.10540">
    <property type="entry name" value="Crotonobetainyl-coa:carnitine coa-transferase, domain 1"/>
    <property type="match status" value="1"/>
</dbReference>
<dbReference type="Pfam" id="PF02515">
    <property type="entry name" value="CoA_transf_3"/>
    <property type="match status" value="1"/>
</dbReference>
<evidence type="ECO:0000256" key="1">
    <source>
        <dbReference type="ARBA" id="ARBA00022679"/>
    </source>
</evidence>
<dbReference type="InterPro" id="IPR023606">
    <property type="entry name" value="CoA-Trfase_III_dom_1_sf"/>
</dbReference>
<name>A0A101HZX9_9BACT</name>
<dbReference type="GO" id="GO:0008410">
    <property type="term" value="F:CoA-transferase activity"/>
    <property type="evidence" value="ECO:0007669"/>
    <property type="project" value="TreeGrafter"/>
</dbReference>
<dbReference type="PANTHER" id="PTHR48207:SF3">
    <property type="entry name" value="SUCCINATE--HYDROXYMETHYLGLUTARATE COA-TRANSFERASE"/>
    <property type="match status" value="1"/>
</dbReference>
<keyword evidence="1" id="KW-0808">Transferase</keyword>
<protein>
    <recommendedName>
        <fullName evidence="4">Acyl-CoA transferase/carnitine dehydratase</fullName>
    </recommendedName>
</protein>
<dbReference type="AlphaFoldDB" id="A0A101HZX9"/>
<dbReference type="SUPFAM" id="SSF89796">
    <property type="entry name" value="CoA-transferase family III (CaiB/BaiF)"/>
    <property type="match status" value="1"/>
</dbReference>
<organism evidence="2 3">
    <name type="scientific">Mesotoga infera</name>
    <dbReference type="NCBI Taxonomy" id="1236046"/>
    <lineage>
        <taxon>Bacteria</taxon>
        <taxon>Thermotogati</taxon>
        <taxon>Thermotogota</taxon>
        <taxon>Thermotogae</taxon>
        <taxon>Kosmotogales</taxon>
        <taxon>Kosmotogaceae</taxon>
        <taxon>Mesotoga</taxon>
    </lineage>
</organism>
<dbReference type="InterPro" id="IPR003673">
    <property type="entry name" value="CoA-Trfase_fam_III"/>
</dbReference>
<evidence type="ECO:0000313" key="2">
    <source>
        <dbReference type="EMBL" id="KUK86060.1"/>
    </source>
</evidence>
<reference evidence="3" key="1">
    <citation type="journal article" date="2015" name="MBio">
        <title>Genome-Resolved Metagenomic Analysis Reveals Roles for Candidate Phyla and Other Microbial Community Members in Biogeochemical Transformations in Oil Reservoirs.</title>
        <authorList>
            <person name="Hu P."/>
            <person name="Tom L."/>
            <person name="Singh A."/>
            <person name="Thomas B.C."/>
            <person name="Baker B.J."/>
            <person name="Piceno Y.M."/>
            <person name="Andersen G.L."/>
            <person name="Banfield J.F."/>
        </authorList>
    </citation>
    <scope>NUCLEOTIDE SEQUENCE [LARGE SCALE GENOMIC DNA]</scope>
</reference>